<name>A0A212FE00_DANPL</name>
<accession>A0A212FE00</accession>
<dbReference type="KEGG" id="dpl:KGM_205730"/>
<comment type="caution">
    <text evidence="1">The sequence shown here is derived from an EMBL/GenBank/DDBJ whole genome shotgun (WGS) entry which is preliminary data.</text>
</comment>
<dbReference type="OrthoDB" id="6890993at2759"/>
<sequence>MAKRHVYKGSYTKRYPASLNISLRRTNMIKYIEAIFKYLCAAYRTAVSNYLPIVTVVIVITLSLLLPNKVNKNNELKEINQVLGHMTDEVNRAEVACLTASDEVQCLRHSICNQETETTQEQRDLSVCTSRDFLTTQSAPIQINKKIGFFRRFFPQRNVSRKEIAIMSIVYTESMDAKNKLNTVKTI</sequence>
<reference evidence="1 2" key="1">
    <citation type="journal article" date="2011" name="Cell">
        <title>The monarch butterfly genome yields insights into long-distance migration.</title>
        <authorList>
            <person name="Zhan S."/>
            <person name="Merlin C."/>
            <person name="Boore J.L."/>
            <person name="Reppert S.M."/>
        </authorList>
    </citation>
    <scope>NUCLEOTIDE SEQUENCE [LARGE SCALE GENOMIC DNA]</scope>
    <source>
        <strain evidence="1">F-2</strain>
    </source>
</reference>
<dbReference type="AlphaFoldDB" id="A0A212FE00"/>
<proteinExistence type="predicted"/>
<protein>
    <submittedName>
        <fullName evidence="1">Uncharacterized protein</fullName>
    </submittedName>
</protein>
<keyword evidence="2" id="KW-1185">Reference proteome</keyword>
<gene>
    <name evidence="1" type="ORF">KGM_205730</name>
</gene>
<evidence type="ECO:0000313" key="2">
    <source>
        <dbReference type="Proteomes" id="UP000007151"/>
    </source>
</evidence>
<evidence type="ECO:0000313" key="1">
    <source>
        <dbReference type="EMBL" id="OWR51943.1"/>
    </source>
</evidence>
<organism evidence="1 2">
    <name type="scientific">Danaus plexippus plexippus</name>
    <dbReference type="NCBI Taxonomy" id="278856"/>
    <lineage>
        <taxon>Eukaryota</taxon>
        <taxon>Metazoa</taxon>
        <taxon>Ecdysozoa</taxon>
        <taxon>Arthropoda</taxon>
        <taxon>Hexapoda</taxon>
        <taxon>Insecta</taxon>
        <taxon>Pterygota</taxon>
        <taxon>Neoptera</taxon>
        <taxon>Endopterygota</taxon>
        <taxon>Lepidoptera</taxon>
        <taxon>Glossata</taxon>
        <taxon>Ditrysia</taxon>
        <taxon>Papilionoidea</taxon>
        <taxon>Nymphalidae</taxon>
        <taxon>Danainae</taxon>
        <taxon>Danaini</taxon>
        <taxon>Danaina</taxon>
        <taxon>Danaus</taxon>
        <taxon>Danaus</taxon>
    </lineage>
</organism>
<dbReference type="Proteomes" id="UP000007151">
    <property type="component" value="Unassembled WGS sequence"/>
</dbReference>
<dbReference type="EMBL" id="AGBW02008995">
    <property type="protein sequence ID" value="OWR51943.1"/>
    <property type="molecule type" value="Genomic_DNA"/>
</dbReference>